<name>A0A4Y2CIY5_ARAVE</name>
<dbReference type="InterPro" id="IPR005135">
    <property type="entry name" value="Endo/exonuclease/phosphatase"/>
</dbReference>
<dbReference type="GO" id="GO:0003824">
    <property type="term" value="F:catalytic activity"/>
    <property type="evidence" value="ECO:0007669"/>
    <property type="project" value="InterPro"/>
</dbReference>
<comment type="caution">
    <text evidence="2">The sequence shown here is derived from an EMBL/GenBank/DDBJ whole genome shotgun (WGS) entry which is preliminary data.</text>
</comment>
<protein>
    <recommendedName>
        <fullName evidence="1">Endonuclease/exonuclease/phosphatase domain-containing protein</fullName>
    </recommendedName>
</protein>
<dbReference type="Gene3D" id="3.60.10.10">
    <property type="entry name" value="Endonuclease/exonuclease/phosphatase"/>
    <property type="match status" value="1"/>
</dbReference>
<dbReference type="EMBL" id="BGPR01000194">
    <property type="protein sequence ID" value="GBM03718.1"/>
    <property type="molecule type" value="Genomic_DNA"/>
</dbReference>
<dbReference type="Pfam" id="PF14529">
    <property type="entry name" value="Exo_endo_phos_2"/>
    <property type="match status" value="1"/>
</dbReference>
<dbReference type="AlphaFoldDB" id="A0A4Y2CIY5"/>
<dbReference type="Proteomes" id="UP000499080">
    <property type="component" value="Unassembled WGS sequence"/>
</dbReference>
<sequence length="121" mass="13632">MISAYIKPNLMGGFPLEDFKKLLNSGQNVIITGDLNATHINWNNYNCSPYGRKLFNFISNVEGVRVIAPHSPTHLNHSSRDTVLDICVQKRTPFNSEIHVLNKLNSDPSQLLWQLTLGLSQ</sequence>
<keyword evidence="3" id="KW-1185">Reference proteome</keyword>
<evidence type="ECO:0000313" key="2">
    <source>
        <dbReference type="EMBL" id="GBM03718.1"/>
    </source>
</evidence>
<evidence type="ECO:0000313" key="3">
    <source>
        <dbReference type="Proteomes" id="UP000499080"/>
    </source>
</evidence>
<dbReference type="SUPFAM" id="SSF56219">
    <property type="entry name" value="DNase I-like"/>
    <property type="match status" value="1"/>
</dbReference>
<organism evidence="2 3">
    <name type="scientific">Araneus ventricosus</name>
    <name type="common">Orbweaver spider</name>
    <name type="synonym">Epeira ventricosa</name>
    <dbReference type="NCBI Taxonomy" id="182803"/>
    <lineage>
        <taxon>Eukaryota</taxon>
        <taxon>Metazoa</taxon>
        <taxon>Ecdysozoa</taxon>
        <taxon>Arthropoda</taxon>
        <taxon>Chelicerata</taxon>
        <taxon>Arachnida</taxon>
        <taxon>Araneae</taxon>
        <taxon>Araneomorphae</taxon>
        <taxon>Entelegynae</taxon>
        <taxon>Araneoidea</taxon>
        <taxon>Araneidae</taxon>
        <taxon>Araneus</taxon>
    </lineage>
</organism>
<feature type="domain" description="Endonuclease/exonuclease/phosphatase" evidence="1">
    <location>
        <begin position="1"/>
        <end position="107"/>
    </location>
</feature>
<accession>A0A4Y2CIY5</accession>
<proteinExistence type="predicted"/>
<dbReference type="OrthoDB" id="6436593at2759"/>
<evidence type="ECO:0000259" key="1">
    <source>
        <dbReference type="Pfam" id="PF14529"/>
    </source>
</evidence>
<reference evidence="2 3" key="1">
    <citation type="journal article" date="2019" name="Sci. Rep.">
        <title>Orb-weaving spider Araneus ventricosus genome elucidates the spidroin gene catalogue.</title>
        <authorList>
            <person name="Kono N."/>
            <person name="Nakamura H."/>
            <person name="Ohtoshi R."/>
            <person name="Moran D.A.P."/>
            <person name="Shinohara A."/>
            <person name="Yoshida Y."/>
            <person name="Fujiwara M."/>
            <person name="Mori M."/>
            <person name="Tomita M."/>
            <person name="Arakawa K."/>
        </authorList>
    </citation>
    <scope>NUCLEOTIDE SEQUENCE [LARGE SCALE GENOMIC DNA]</scope>
</reference>
<gene>
    <name evidence="2" type="ORF">AVEN_134940_1</name>
</gene>
<dbReference type="InterPro" id="IPR036691">
    <property type="entry name" value="Endo/exonu/phosph_ase_sf"/>
</dbReference>